<dbReference type="PROSITE" id="PS50011">
    <property type="entry name" value="PROTEIN_KINASE_DOM"/>
    <property type="match status" value="1"/>
</dbReference>
<keyword evidence="2" id="KW-0723">Serine/threonine-protein kinase</keyword>
<dbReference type="Pfam" id="PF00069">
    <property type="entry name" value="Pkinase"/>
    <property type="match status" value="1"/>
</dbReference>
<dbReference type="InterPro" id="IPR000719">
    <property type="entry name" value="Prot_kinase_dom"/>
</dbReference>
<gene>
    <name evidence="2" type="ORF">SARC_03218</name>
</gene>
<organism evidence="2 3">
    <name type="scientific">Sphaeroforma arctica JP610</name>
    <dbReference type="NCBI Taxonomy" id="667725"/>
    <lineage>
        <taxon>Eukaryota</taxon>
        <taxon>Ichthyosporea</taxon>
        <taxon>Ichthyophonida</taxon>
        <taxon>Sphaeroforma</taxon>
    </lineage>
</organism>
<name>A0A0L0G6E0_9EUKA</name>
<dbReference type="InterPro" id="IPR045269">
    <property type="entry name" value="Atg1-like"/>
</dbReference>
<evidence type="ECO:0000313" key="2">
    <source>
        <dbReference type="EMBL" id="KNC84575.1"/>
    </source>
</evidence>
<dbReference type="EMBL" id="KQ241755">
    <property type="protein sequence ID" value="KNC84575.1"/>
    <property type="molecule type" value="Genomic_DNA"/>
</dbReference>
<dbReference type="GO" id="GO:0010506">
    <property type="term" value="P:regulation of autophagy"/>
    <property type="evidence" value="ECO:0007669"/>
    <property type="project" value="InterPro"/>
</dbReference>
<dbReference type="eggNOG" id="KOG0583">
    <property type="taxonomic scope" value="Eukaryota"/>
</dbReference>
<keyword evidence="2" id="KW-0418">Kinase</keyword>
<dbReference type="AlphaFoldDB" id="A0A0L0G6E0"/>
<dbReference type="GO" id="GO:0004674">
    <property type="term" value="F:protein serine/threonine kinase activity"/>
    <property type="evidence" value="ECO:0007669"/>
    <property type="project" value="UniProtKB-KW"/>
</dbReference>
<feature type="domain" description="Protein kinase" evidence="1">
    <location>
        <begin position="37"/>
        <end position="306"/>
    </location>
</feature>
<dbReference type="PROSITE" id="PS00108">
    <property type="entry name" value="PROTEIN_KINASE_ST"/>
    <property type="match status" value="1"/>
</dbReference>
<dbReference type="SUPFAM" id="SSF56112">
    <property type="entry name" value="Protein kinase-like (PK-like)"/>
    <property type="match status" value="1"/>
</dbReference>
<evidence type="ECO:0000313" key="3">
    <source>
        <dbReference type="Proteomes" id="UP000054560"/>
    </source>
</evidence>
<dbReference type="OrthoDB" id="6513151at2759"/>
<reference evidence="2 3" key="1">
    <citation type="submission" date="2011-02" db="EMBL/GenBank/DDBJ databases">
        <title>The Genome Sequence of Sphaeroforma arctica JP610.</title>
        <authorList>
            <consortium name="The Broad Institute Genome Sequencing Platform"/>
            <person name="Russ C."/>
            <person name="Cuomo C."/>
            <person name="Young S.K."/>
            <person name="Zeng Q."/>
            <person name="Gargeya S."/>
            <person name="Alvarado L."/>
            <person name="Berlin A."/>
            <person name="Chapman S.B."/>
            <person name="Chen Z."/>
            <person name="Freedman E."/>
            <person name="Gellesch M."/>
            <person name="Goldberg J."/>
            <person name="Griggs A."/>
            <person name="Gujja S."/>
            <person name="Heilman E."/>
            <person name="Heiman D."/>
            <person name="Howarth C."/>
            <person name="Mehta T."/>
            <person name="Neiman D."/>
            <person name="Pearson M."/>
            <person name="Roberts A."/>
            <person name="Saif S."/>
            <person name="Shea T."/>
            <person name="Shenoy N."/>
            <person name="Sisk P."/>
            <person name="Stolte C."/>
            <person name="Sykes S."/>
            <person name="White J."/>
            <person name="Yandava C."/>
            <person name="Burger G."/>
            <person name="Gray M.W."/>
            <person name="Holland P.W.H."/>
            <person name="King N."/>
            <person name="Lang F.B.F."/>
            <person name="Roger A.J."/>
            <person name="Ruiz-Trillo I."/>
            <person name="Haas B."/>
            <person name="Nusbaum C."/>
            <person name="Birren B."/>
        </authorList>
    </citation>
    <scope>NUCLEOTIDE SEQUENCE [LARGE SCALE GENOMIC DNA]</scope>
    <source>
        <strain evidence="2 3">JP610</strain>
    </source>
</reference>
<dbReference type="GeneID" id="25903722"/>
<sequence length="306" mass="34310">MSLACGKGISSHRPHNLHFWESDASSAVKVELNAKRFIRETALQTGSTGVVTKAYDTHLGRPVAVKKMNMSRFHDLKEREYVIGKAVGRHPNVATTYDKVINLKRGQVKLVLELCEGGDLVDLLSEKPHGFDRREFIHLARELSSGLRHIHSKGVAHRDIKSDNVCISTEDGRAKILDFGESQFISDPVDTLKSGTVVYLAPELVHAIEKGNNVYNHQGLDFDLLKSDVWSLGITFYSMLTSQIPFACASMQDSGYRNYVNGLTFGTPKSWTVVDEDLKFLLEHMCEPYPVLRWTMEEVVTYLAGL</sequence>
<evidence type="ECO:0000259" key="1">
    <source>
        <dbReference type="PROSITE" id="PS50011"/>
    </source>
</evidence>
<dbReference type="GO" id="GO:0005737">
    <property type="term" value="C:cytoplasm"/>
    <property type="evidence" value="ECO:0007669"/>
    <property type="project" value="TreeGrafter"/>
</dbReference>
<proteinExistence type="predicted"/>
<dbReference type="Proteomes" id="UP000054560">
    <property type="component" value="Unassembled WGS sequence"/>
</dbReference>
<dbReference type="RefSeq" id="XP_014158477.1">
    <property type="nucleotide sequence ID" value="XM_014303002.1"/>
</dbReference>
<keyword evidence="3" id="KW-1185">Reference proteome</keyword>
<dbReference type="STRING" id="667725.A0A0L0G6E0"/>
<dbReference type="CDD" id="cd14014">
    <property type="entry name" value="STKc_PknB_like"/>
    <property type="match status" value="1"/>
</dbReference>
<dbReference type="PANTHER" id="PTHR24348:SF68">
    <property type="entry name" value="SERINE_THREONINE-PROTEIN KINASE ATG1C"/>
    <property type="match status" value="1"/>
</dbReference>
<dbReference type="SMART" id="SM00220">
    <property type="entry name" value="S_TKc"/>
    <property type="match status" value="1"/>
</dbReference>
<dbReference type="InterPro" id="IPR008271">
    <property type="entry name" value="Ser/Thr_kinase_AS"/>
</dbReference>
<dbReference type="GO" id="GO:0005524">
    <property type="term" value="F:ATP binding"/>
    <property type="evidence" value="ECO:0007669"/>
    <property type="project" value="InterPro"/>
</dbReference>
<dbReference type="Gene3D" id="1.10.510.10">
    <property type="entry name" value="Transferase(Phosphotransferase) domain 1"/>
    <property type="match status" value="1"/>
</dbReference>
<keyword evidence="2" id="KW-0808">Transferase</keyword>
<protein>
    <submittedName>
        <fullName evidence="2">Serine/threonine protein kinase</fullName>
    </submittedName>
</protein>
<dbReference type="PANTHER" id="PTHR24348">
    <property type="entry name" value="SERINE/THREONINE-PROTEIN KINASE UNC-51-RELATED"/>
    <property type="match status" value="1"/>
</dbReference>
<dbReference type="InterPro" id="IPR011009">
    <property type="entry name" value="Kinase-like_dom_sf"/>
</dbReference>
<accession>A0A0L0G6E0</accession>